<accession>C0NDB2</accession>
<dbReference type="InterPro" id="IPR029023">
    <property type="entry name" value="Tensin_phosphatase"/>
</dbReference>
<reference evidence="6" key="1">
    <citation type="submission" date="2009-02" db="EMBL/GenBank/DDBJ databases">
        <title>The Genome Sequence of Ajellomyces capsulatus strain G186AR.</title>
        <authorList>
            <consortium name="The Broad Institute Genome Sequencing Platform"/>
            <person name="Champion M."/>
            <person name="Cuomo C."/>
            <person name="Ma L.-J."/>
            <person name="Henn M.R."/>
            <person name="Sil A."/>
            <person name="Goldman B."/>
            <person name="Young S.K."/>
            <person name="Kodira C.D."/>
            <person name="Zeng Q."/>
            <person name="Koehrsen M."/>
            <person name="Alvarado L."/>
            <person name="Berlin A."/>
            <person name="Borenstein D."/>
            <person name="Chen Z."/>
            <person name="Engels R."/>
            <person name="Freedman E."/>
            <person name="Gellesch M."/>
            <person name="Goldberg J."/>
            <person name="Griggs A."/>
            <person name="Gujja S."/>
            <person name="Heiman D."/>
            <person name="Hepburn T."/>
            <person name="Howarth C."/>
            <person name="Jen D."/>
            <person name="Larson L."/>
            <person name="Lewis B."/>
            <person name="Mehta T."/>
            <person name="Park D."/>
            <person name="Pearson M."/>
            <person name="Roberts A."/>
            <person name="Saif S."/>
            <person name="Shea T."/>
            <person name="Shenoy N."/>
            <person name="Sisk P."/>
            <person name="Stolte C."/>
            <person name="Sykes S."/>
            <person name="Walk T."/>
            <person name="White J."/>
            <person name="Yandava C."/>
            <person name="Klein B."/>
            <person name="McEwen J.G."/>
            <person name="Puccia R."/>
            <person name="Goldman G.H."/>
            <person name="Felipe M.S."/>
            <person name="Nino-Vega G."/>
            <person name="San-Blas G."/>
            <person name="Taylor J."/>
            <person name="Mendoza L."/>
            <person name="Galagan J."/>
            <person name="Nusbaum C."/>
            <person name="Birren B."/>
        </authorList>
    </citation>
    <scope>NUCLEOTIDE SEQUENCE</scope>
    <source>
        <strain evidence="6">G186AR</strain>
    </source>
</reference>
<dbReference type="InterPro" id="IPR016130">
    <property type="entry name" value="Tyr_Pase_AS"/>
</dbReference>
<dbReference type="InParanoid" id="C0NDB2"/>
<evidence type="ECO:0000313" key="7">
    <source>
        <dbReference type="Proteomes" id="UP000001631"/>
    </source>
</evidence>
<evidence type="ECO:0000256" key="1">
    <source>
        <dbReference type="ARBA" id="ARBA00013015"/>
    </source>
</evidence>
<dbReference type="InterPro" id="IPR000387">
    <property type="entry name" value="Tyr_Pase_dom"/>
</dbReference>
<dbReference type="EC" id="3.1.3.67" evidence="1"/>
<dbReference type="SUPFAM" id="SSF52799">
    <property type="entry name" value="(Phosphotyrosine protein) phosphatases II"/>
    <property type="match status" value="1"/>
</dbReference>
<feature type="compositionally biased region" description="Basic and acidic residues" evidence="3">
    <location>
        <begin position="545"/>
        <end position="559"/>
    </location>
</feature>
<feature type="region of interest" description="Disordered" evidence="3">
    <location>
        <begin position="1"/>
        <end position="27"/>
    </location>
</feature>
<dbReference type="InterPro" id="IPR051281">
    <property type="entry name" value="Dual-spec_lipid-protein_phosph"/>
</dbReference>
<dbReference type="GO" id="GO:0005829">
    <property type="term" value="C:cytosol"/>
    <property type="evidence" value="ECO:0007669"/>
    <property type="project" value="TreeGrafter"/>
</dbReference>
<dbReference type="PANTHER" id="PTHR12305">
    <property type="entry name" value="PHOSPHATASE WITH HOMOLOGY TO TENSIN"/>
    <property type="match status" value="1"/>
</dbReference>
<dbReference type="GO" id="GO:0046856">
    <property type="term" value="P:phosphatidylinositol dephosphorylation"/>
    <property type="evidence" value="ECO:0007669"/>
    <property type="project" value="TreeGrafter"/>
</dbReference>
<keyword evidence="2" id="KW-0378">Hydrolase</keyword>
<evidence type="ECO:0000313" key="6">
    <source>
        <dbReference type="EMBL" id="EEH11653.1"/>
    </source>
</evidence>
<dbReference type="GO" id="GO:0042995">
    <property type="term" value="C:cell projection"/>
    <property type="evidence" value="ECO:0007669"/>
    <property type="project" value="TreeGrafter"/>
</dbReference>
<organism evidence="6 7">
    <name type="scientific">Ajellomyces capsulatus (strain G186AR / H82 / ATCC MYA-2454 / RMSCC 2432)</name>
    <name type="common">Darling's disease fungus</name>
    <name type="synonym">Histoplasma capsulatum</name>
    <dbReference type="NCBI Taxonomy" id="447093"/>
    <lineage>
        <taxon>Eukaryota</taxon>
        <taxon>Fungi</taxon>
        <taxon>Dikarya</taxon>
        <taxon>Ascomycota</taxon>
        <taxon>Pezizomycotina</taxon>
        <taxon>Eurotiomycetes</taxon>
        <taxon>Eurotiomycetidae</taxon>
        <taxon>Onygenales</taxon>
        <taxon>Ajellomycetaceae</taxon>
        <taxon>Histoplasma</taxon>
    </lineage>
</organism>
<sequence>MTSLLGQATSNNTRHYQPTTNNHGNTSPPFSTHQIFGSIFNCQKCYLRMMPQLMNGYWNVLYRLIKCLLELVIFVMASILRQIVASPRLRHPETGLDLCYVTDEIIATSGPSSTYPRRAYRNPTDSLVRFLDLKHGEDWAIWEFRAEGTGYPDEEVYGRIHHFPFPDHHPPPFALIPHIMASMRNWLLRNGDNWGTMEREMGNIESNDAKGKRVVVVHCKAGKGRSGTIACSFLISERGWEADKALRRFTERRMRARFGEGVSIPSQLRWVSYVDRWTKDLGKVYVERPVEVMEVHIWGLRDGVEVDVEGFVEEGRRIKCFHRFSRSEGVIIGGDSEEENEREENGCEDGKKRVKTWPNAREIDDESTLGKADSSTLPAAANDTSPPSVSSDSPFQPVISPKPWPKMFQSIFFSSADVETAIPAIILRPRNKVIIPTSDVNISIDRRAMSAYTGWTMVTSVAHVWFNAYFEGGQAYDSGVFEVDWEALDGIRGTNNRGIKALDRLKVVWRYAEAEKEPEAGAGIQVTGGRVISEPAPGEPVLESHAADWRGQEQREHGGIDPNASSEDLLRRSL</sequence>
<evidence type="ECO:0000256" key="2">
    <source>
        <dbReference type="ARBA" id="ARBA00022801"/>
    </source>
</evidence>
<dbReference type="InterPro" id="IPR000340">
    <property type="entry name" value="Dual-sp_phosphatase_cat-dom"/>
</dbReference>
<dbReference type="PROSITE" id="PS50056">
    <property type="entry name" value="TYR_PHOSPHATASE_2"/>
    <property type="match status" value="1"/>
</dbReference>
<dbReference type="GO" id="GO:0051896">
    <property type="term" value="P:regulation of phosphatidylinositol 3-kinase/protein kinase B signal transduction"/>
    <property type="evidence" value="ECO:0007669"/>
    <property type="project" value="TreeGrafter"/>
</dbReference>
<protein>
    <recommendedName>
        <fullName evidence="1">phosphatidylinositol-3,4,5-trisphosphate 3-phosphatase</fullName>
        <ecNumber evidence="1">3.1.3.67</ecNumber>
    </recommendedName>
</protein>
<proteinExistence type="predicted"/>
<name>C0NDB2_AJECG</name>
<dbReference type="GO" id="GO:0005886">
    <property type="term" value="C:plasma membrane"/>
    <property type="evidence" value="ECO:0007669"/>
    <property type="project" value="TreeGrafter"/>
</dbReference>
<dbReference type="GO" id="GO:0005634">
    <property type="term" value="C:nucleus"/>
    <property type="evidence" value="ECO:0007669"/>
    <property type="project" value="TreeGrafter"/>
</dbReference>
<dbReference type="HOGENOM" id="CLU_020105_4_2_1"/>
<dbReference type="PROSITE" id="PS51181">
    <property type="entry name" value="PPASE_TENSIN"/>
    <property type="match status" value="1"/>
</dbReference>
<evidence type="ECO:0000256" key="3">
    <source>
        <dbReference type="SAM" id="MobiDB-lite"/>
    </source>
</evidence>
<dbReference type="GO" id="GO:0016314">
    <property type="term" value="F:phosphatidylinositol-3,4,5-trisphosphate 3-phosphatase activity"/>
    <property type="evidence" value="ECO:0007669"/>
    <property type="project" value="UniProtKB-EC"/>
</dbReference>
<dbReference type="Gene3D" id="3.90.190.10">
    <property type="entry name" value="Protein tyrosine phosphatase superfamily"/>
    <property type="match status" value="1"/>
</dbReference>
<evidence type="ECO:0000259" key="4">
    <source>
        <dbReference type="PROSITE" id="PS50056"/>
    </source>
</evidence>
<dbReference type="GeneID" id="69034125"/>
<feature type="region of interest" description="Disordered" evidence="3">
    <location>
        <begin position="334"/>
        <end position="396"/>
    </location>
</feature>
<dbReference type="GO" id="GO:0004725">
    <property type="term" value="F:protein tyrosine phosphatase activity"/>
    <property type="evidence" value="ECO:0007669"/>
    <property type="project" value="TreeGrafter"/>
</dbReference>
<gene>
    <name evidence="6" type="ORF">HCBG_01108</name>
</gene>
<dbReference type="AlphaFoldDB" id="C0NDB2"/>
<dbReference type="Proteomes" id="UP000001631">
    <property type="component" value="Unassembled WGS sequence"/>
</dbReference>
<dbReference type="PANTHER" id="PTHR12305:SF81">
    <property type="entry name" value="PHOSPHATIDYLINOSITOL 3,4,5-TRISPHOSPHATE 3-PHOSPHATASE AND DUAL-SPECIFICITY PROTEIN PHOSPHATASE PTEN"/>
    <property type="match status" value="1"/>
</dbReference>
<feature type="domain" description="Tyrosine specific protein phosphatases" evidence="4">
    <location>
        <begin position="195"/>
        <end position="253"/>
    </location>
</feature>
<feature type="domain" description="Phosphatase tensin-type" evidence="5">
    <location>
        <begin position="87"/>
        <end position="281"/>
    </location>
</feature>
<feature type="region of interest" description="Disordered" evidence="3">
    <location>
        <begin position="525"/>
        <end position="574"/>
    </location>
</feature>
<dbReference type="InterPro" id="IPR029021">
    <property type="entry name" value="Prot-tyrosine_phosphatase-like"/>
</dbReference>
<dbReference type="RefSeq" id="XP_045292133.1">
    <property type="nucleotide sequence ID" value="XM_045428158.1"/>
</dbReference>
<dbReference type="STRING" id="447093.C0NDB2"/>
<dbReference type="GO" id="GO:0043491">
    <property type="term" value="P:phosphatidylinositol 3-kinase/protein kinase B signal transduction"/>
    <property type="evidence" value="ECO:0007669"/>
    <property type="project" value="TreeGrafter"/>
</dbReference>
<dbReference type="VEuPathDB" id="FungiDB:I7I50_03168"/>
<evidence type="ECO:0000259" key="5">
    <source>
        <dbReference type="PROSITE" id="PS51181"/>
    </source>
</evidence>
<keyword evidence="7" id="KW-1185">Reference proteome</keyword>
<dbReference type="EMBL" id="GG663363">
    <property type="protein sequence ID" value="EEH11653.1"/>
    <property type="molecule type" value="Genomic_DNA"/>
</dbReference>
<dbReference type="PROSITE" id="PS00383">
    <property type="entry name" value="TYR_PHOSPHATASE_1"/>
    <property type="match status" value="1"/>
</dbReference>
<dbReference type="Pfam" id="PF00782">
    <property type="entry name" value="DSPc"/>
    <property type="match status" value="1"/>
</dbReference>
<feature type="compositionally biased region" description="Low complexity" evidence="3">
    <location>
        <begin position="385"/>
        <end position="394"/>
    </location>
</feature>